<sequence length="700" mass="75277">MRSPLPRRNHRTRTTGLGSIRLGADRAWTTSARISRLGVARTRSARGRAAIVVAIAALAPALLAGTAAADPLTGGWPAPLDSAHWADQASMTWQDYRHVPGTNWADPSLKPTVRKFKGAVVLADYPDADFVVTKPPHSTVFGNPSPSASNLPREKVAQHYQDFLNKPETLNHGHTINEYWMEDSGGRFGVDLTAFGPYRMPGKSFEYGMEMQPEDCPANADCTRDLRKDAGDAWRADVGPVADQFDFIFFLSAGQDESSTWQEFGEMKFGTKENVPAEFGPPGSKPGDQNWAHTRYVPWTSWASASTIWPNAANGSSTQAESSGQGVFAHEFSHILGIGDNYNNPFGDPPRRSYTGPWEMLSRGSFNGPGGPHTRWQIPATEGGSMGAHHMLRNKLKLGIVDPKAVLNLDRNQLATTGPVTARVTAREAEPATGAYAGVTIALTGGDRSPKCDPTKDPKCDGGGYDHYSLEVVDRMGSDSFAPDSGVLLAKTKAKDAAPFEWIVDANPQDIGLTDYVRPDGTPVKITVGDYRQLNDATFKAGTGAAGGYEYTDEANRLRFLVTDLDRDSRGVLSYTVTVASLDGAGPQARGAWLWPALPAFTRGGLATCDFRLSNQGSARGAAAPYDQDTYRLTASTDARGWEVRLPNALATAKFGSSTQVQAYAKRSADAPHTARVRLTATSIADPSKSTTTACTAIGF</sequence>
<feature type="domain" description="Peptidase M6-like" evidence="2">
    <location>
        <begin position="317"/>
        <end position="371"/>
    </location>
</feature>
<protein>
    <submittedName>
        <fullName evidence="3">M6 family metalloprotease domain-containing protein</fullName>
    </submittedName>
</protein>
<evidence type="ECO:0000313" key="3">
    <source>
        <dbReference type="EMBL" id="MFD2483325.1"/>
    </source>
</evidence>
<dbReference type="Pfam" id="PF05547">
    <property type="entry name" value="Peptidase_M6"/>
    <property type="match status" value="1"/>
</dbReference>
<organism evidence="3 4">
    <name type="scientific">Amycolatopsis albidoflavus</name>
    <dbReference type="NCBI Taxonomy" id="102226"/>
    <lineage>
        <taxon>Bacteria</taxon>
        <taxon>Bacillati</taxon>
        <taxon>Actinomycetota</taxon>
        <taxon>Actinomycetes</taxon>
        <taxon>Pseudonocardiales</taxon>
        <taxon>Pseudonocardiaceae</taxon>
        <taxon>Amycolatopsis</taxon>
    </lineage>
</organism>
<feature type="transmembrane region" description="Helical" evidence="1">
    <location>
        <begin position="49"/>
        <end position="69"/>
    </location>
</feature>
<keyword evidence="3" id="KW-0378">Hydrolase</keyword>
<keyword evidence="1" id="KW-0472">Membrane</keyword>
<dbReference type="GO" id="GO:0008237">
    <property type="term" value="F:metallopeptidase activity"/>
    <property type="evidence" value="ECO:0007669"/>
    <property type="project" value="UniProtKB-KW"/>
</dbReference>
<keyword evidence="4" id="KW-1185">Reference proteome</keyword>
<proteinExistence type="predicted"/>
<reference evidence="4" key="1">
    <citation type="journal article" date="2019" name="Int. J. Syst. Evol. Microbiol.">
        <title>The Global Catalogue of Microorganisms (GCM) 10K type strain sequencing project: providing services to taxonomists for standard genome sequencing and annotation.</title>
        <authorList>
            <consortium name="The Broad Institute Genomics Platform"/>
            <consortium name="The Broad Institute Genome Sequencing Center for Infectious Disease"/>
            <person name="Wu L."/>
            <person name="Ma J."/>
        </authorList>
    </citation>
    <scope>NUCLEOTIDE SEQUENCE [LARGE SCALE GENOMIC DNA]</scope>
    <source>
        <strain evidence="4">CGMCC 4.7638</strain>
    </source>
</reference>
<name>A0ABW5I473_9PSEU</name>
<gene>
    <name evidence="3" type="ORF">ACFSUT_23790</name>
</gene>
<comment type="caution">
    <text evidence="3">The sequence shown here is derived from an EMBL/GenBank/DDBJ whole genome shotgun (WGS) entry which is preliminary data.</text>
</comment>
<dbReference type="RefSeq" id="WP_344271419.1">
    <property type="nucleotide sequence ID" value="NZ_BAAAHV010000009.1"/>
</dbReference>
<dbReference type="Proteomes" id="UP001597542">
    <property type="component" value="Unassembled WGS sequence"/>
</dbReference>
<evidence type="ECO:0000313" key="4">
    <source>
        <dbReference type="Proteomes" id="UP001597542"/>
    </source>
</evidence>
<dbReference type="EMBL" id="JBHUKQ010000013">
    <property type="protein sequence ID" value="MFD2483325.1"/>
    <property type="molecule type" value="Genomic_DNA"/>
</dbReference>
<keyword evidence="1" id="KW-0812">Transmembrane</keyword>
<dbReference type="NCBIfam" id="TIGR03296">
    <property type="entry name" value="M6dom_TIGR03296"/>
    <property type="match status" value="1"/>
</dbReference>
<dbReference type="InterPro" id="IPR008757">
    <property type="entry name" value="Peptidase_M6-like_domain"/>
</dbReference>
<dbReference type="SUPFAM" id="SSF55486">
    <property type="entry name" value="Metalloproteases ('zincins'), catalytic domain"/>
    <property type="match status" value="1"/>
</dbReference>
<evidence type="ECO:0000259" key="2">
    <source>
        <dbReference type="Pfam" id="PF05547"/>
    </source>
</evidence>
<keyword evidence="3" id="KW-0482">Metalloprotease</keyword>
<accession>A0ABW5I473</accession>
<evidence type="ECO:0000256" key="1">
    <source>
        <dbReference type="SAM" id="Phobius"/>
    </source>
</evidence>
<keyword evidence="3" id="KW-0645">Protease</keyword>
<keyword evidence="1" id="KW-1133">Transmembrane helix</keyword>